<dbReference type="InterPro" id="IPR011049">
    <property type="entry name" value="Serralysin-like_metalloprot_C"/>
</dbReference>
<dbReference type="Gene3D" id="2.150.10.10">
    <property type="entry name" value="Serralysin-like metalloprotease, C-terminal"/>
    <property type="match status" value="1"/>
</dbReference>
<dbReference type="PROSITE" id="PS00330">
    <property type="entry name" value="HEMOLYSIN_CALCIUM"/>
    <property type="match status" value="3"/>
</dbReference>
<evidence type="ECO:0008006" key="5">
    <source>
        <dbReference type="Google" id="ProtNLM"/>
    </source>
</evidence>
<dbReference type="Proteomes" id="UP000198426">
    <property type="component" value="Unassembled WGS sequence"/>
</dbReference>
<dbReference type="PANTHER" id="PTHR38340">
    <property type="entry name" value="S-LAYER PROTEIN"/>
    <property type="match status" value="1"/>
</dbReference>
<dbReference type="AlphaFoldDB" id="A0A239I2W4"/>
<dbReference type="InterPro" id="IPR001343">
    <property type="entry name" value="Hemolysn_Ca-bd"/>
</dbReference>
<protein>
    <recommendedName>
        <fullName evidence="5">Hemolysin-type calcium-binding repeat-containing protein</fullName>
    </recommendedName>
</protein>
<evidence type="ECO:0000313" key="4">
    <source>
        <dbReference type="Proteomes" id="UP000198426"/>
    </source>
</evidence>
<dbReference type="InterPro" id="IPR050557">
    <property type="entry name" value="RTX_toxin/Mannuronan_C5-epim"/>
</dbReference>
<dbReference type="PRINTS" id="PR00313">
    <property type="entry name" value="CABNDNGRPT"/>
</dbReference>
<keyword evidence="4" id="KW-1185">Reference proteome</keyword>
<evidence type="ECO:0000256" key="2">
    <source>
        <dbReference type="ARBA" id="ARBA00022525"/>
    </source>
</evidence>
<proteinExistence type="predicted"/>
<dbReference type="GO" id="GO:0005576">
    <property type="term" value="C:extracellular region"/>
    <property type="evidence" value="ECO:0007669"/>
    <property type="project" value="UniProtKB-SubCell"/>
</dbReference>
<keyword evidence="2" id="KW-0964">Secreted</keyword>
<dbReference type="SUPFAM" id="SSF51120">
    <property type="entry name" value="beta-Roll"/>
    <property type="match status" value="1"/>
</dbReference>
<dbReference type="InterPro" id="IPR018511">
    <property type="entry name" value="Hemolysin-typ_Ca-bd_CS"/>
</dbReference>
<accession>A0A239I2W4</accession>
<gene>
    <name evidence="3" type="ORF">SAMN05421757_104176</name>
</gene>
<dbReference type="PANTHER" id="PTHR38340:SF1">
    <property type="entry name" value="S-LAYER PROTEIN"/>
    <property type="match status" value="1"/>
</dbReference>
<comment type="subcellular location">
    <subcellularLocation>
        <location evidence="1">Secreted</location>
    </subcellularLocation>
</comment>
<dbReference type="Pfam" id="PF00353">
    <property type="entry name" value="HemolysinCabind"/>
    <property type="match status" value="1"/>
</dbReference>
<name>A0A239I2W4_9RHOB</name>
<sequence length="282" mass="29965">MFEGTKARLQVFTPDMQTPSSRPVTSRIDEDAVEFDDVSFLDINGDPYFVVAARFDLTGTTVHYETLQGGVFANVDDETGFNGYKLTMTAFAEDDQLSLRGASLVGGTNSLDLPDANVETRGNAIWINVDGLFFSTGDGFNLRLNLKFDGDGGRDVFLGGDGKDLVLGRGGADVLAGGNGRDSINGGKGSDLIDGGAGRDMLTGGGGGDTFVFFVFGDYRGRDTITDFDVARDRLLVAGEAERFRDLDISNTKAGALVTAGAGKVLLEDVRAGELEADMFLF</sequence>
<dbReference type="GO" id="GO:0005509">
    <property type="term" value="F:calcium ion binding"/>
    <property type="evidence" value="ECO:0007669"/>
    <property type="project" value="InterPro"/>
</dbReference>
<evidence type="ECO:0000256" key="1">
    <source>
        <dbReference type="ARBA" id="ARBA00004613"/>
    </source>
</evidence>
<reference evidence="3 4" key="1">
    <citation type="submission" date="2017-06" db="EMBL/GenBank/DDBJ databases">
        <authorList>
            <person name="Kim H.J."/>
            <person name="Triplett B.A."/>
        </authorList>
    </citation>
    <scope>NUCLEOTIDE SEQUENCE [LARGE SCALE GENOMIC DNA]</scope>
    <source>
        <strain evidence="3 4">DSM 29339</strain>
    </source>
</reference>
<dbReference type="EMBL" id="FZOY01000004">
    <property type="protein sequence ID" value="SNS87927.1"/>
    <property type="molecule type" value="Genomic_DNA"/>
</dbReference>
<evidence type="ECO:0000313" key="3">
    <source>
        <dbReference type="EMBL" id="SNS87927.1"/>
    </source>
</evidence>
<organism evidence="3 4">
    <name type="scientific">Tropicimonas sediminicola</name>
    <dbReference type="NCBI Taxonomy" id="1031541"/>
    <lineage>
        <taxon>Bacteria</taxon>
        <taxon>Pseudomonadati</taxon>
        <taxon>Pseudomonadota</taxon>
        <taxon>Alphaproteobacteria</taxon>
        <taxon>Rhodobacterales</taxon>
        <taxon>Roseobacteraceae</taxon>
        <taxon>Tropicimonas</taxon>
    </lineage>
</organism>